<dbReference type="InterPro" id="IPR023214">
    <property type="entry name" value="HAD_sf"/>
</dbReference>
<reference evidence="6" key="3">
    <citation type="submission" date="2023-06" db="EMBL/GenBank/DDBJ databases">
        <title>Pangenomics reveal diversification of enzyme families and niche specialization in globally abundant SAR202 bacteria.</title>
        <authorList>
            <person name="Saw J.H.W."/>
        </authorList>
    </citation>
    <scope>NUCLEOTIDE SEQUENCE [LARGE SCALE GENOMIC DNA]</scope>
    <source>
        <strain evidence="6">JH1073</strain>
    </source>
</reference>
<evidence type="ECO:0000256" key="3">
    <source>
        <dbReference type="ARBA" id="ARBA00022842"/>
    </source>
</evidence>
<name>A0AAJ5ZBZ2_9CHLR</name>
<dbReference type="Pfam" id="PF00702">
    <property type="entry name" value="Hydrolase"/>
    <property type="match status" value="1"/>
</dbReference>
<dbReference type="EMBL" id="WMBE01000002">
    <property type="protein sequence ID" value="MDG0866776.1"/>
    <property type="molecule type" value="Genomic_DNA"/>
</dbReference>
<dbReference type="NCBIfam" id="TIGR01549">
    <property type="entry name" value="HAD-SF-IA-v1"/>
    <property type="match status" value="1"/>
</dbReference>
<keyword evidence="3" id="KW-0460">Magnesium</keyword>
<dbReference type="RefSeq" id="WP_342824490.1">
    <property type="nucleotide sequence ID" value="NZ_CP046146.1"/>
</dbReference>
<dbReference type="InterPro" id="IPR036412">
    <property type="entry name" value="HAD-like_sf"/>
</dbReference>
<dbReference type="GO" id="GO:0044281">
    <property type="term" value="P:small molecule metabolic process"/>
    <property type="evidence" value="ECO:0007669"/>
    <property type="project" value="UniProtKB-ARBA"/>
</dbReference>
<dbReference type="GO" id="GO:0016787">
    <property type="term" value="F:hydrolase activity"/>
    <property type="evidence" value="ECO:0007669"/>
    <property type="project" value="UniProtKB-KW"/>
</dbReference>
<dbReference type="SFLD" id="SFLDG01129">
    <property type="entry name" value="C1.5:_HAD__Beta-PGM__Phosphata"/>
    <property type="match status" value="1"/>
</dbReference>
<evidence type="ECO:0000256" key="2">
    <source>
        <dbReference type="ARBA" id="ARBA00022801"/>
    </source>
</evidence>
<proteinExistence type="predicted"/>
<evidence type="ECO:0000313" key="4">
    <source>
        <dbReference type="EMBL" id="MDG0866776.1"/>
    </source>
</evidence>
<reference evidence="6 7" key="1">
    <citation type="submission" date="2019-11" db="EMBL/GenBank/DDBJ databases">
        <authorList>
            <person name="Cho J.-C."/>
        </authorList>
    </citation>
    <scope>NUCLEOTIDE SEQUENCE [LARGE SCALE GENOMIC DNA]</scope>
    <source>
        <strain evidence="5 6">JH1073</strain>
        <strain evidence="4 7">JH702</strain>
    </source>
</reference>
<reference evidence="5" key="2">
    <citation type="journal article" date="2023" name="Nat. Commun.">
        <title>Cultivation of marine bacteria of the SAR202 clade.</title>
        <authorList>
            <person name="Lim Y."/>
            <person name="Seo J.H."/>
            <person name="Giovannoni S.J."/>
            <person name="Kang I."/>
            <person name="Cho J.C."/>
        </authorList>
    </citation>
    <scope>NUCLEOTIDE SEQUENCE</scope>
    <source>
        <strain evidence="5">JH1073</strain>
    </source>
</reference>
<sequence>MTNQKFRAALFDMDDTLIDRRAAYDDVYRVFYDQHEEINSSTSWEYALEYFWSLSPDNATNANTAILEIQKRWPGVPGDSESHYNFYFSNMVKFMKVLPGAVDFMNWLNSNNVAWGIVTNGDQFQHEKAENTGVDKLTPFLLASKLFGVDKPGPEVFMEAVRLLDIADIKTEEILFVGDNPYTDIIGAHGVGMKTAWIRMGREKYPDDAPAPDYIVDHVEELKGLLA</sequence>
<dbReference type="PANTHER" id="PTHR46470">
    <property type="entry name" value="N-ACYLNEURAMINATE-9-PHOSPHATASE"/>
    <property type="match status" value="1"/>
</dbReference>
<evidence type="ECO:0000313" key="6">
    <source>
        <dbReference type="Proteomes" id="UP001219901"/>
    </source>
</evidence>
<dbReference type="SUPFAM" id="SSF56784">
    <property type="entry name" value="HAD-like"/>
    <property type="match status" value="1"/>
</dbReference>
<dbReference type="SFLD" id="SFLDS00003">
    <property type="entry name" value="Haloacid_Dehalogenase"/>
    <property type="match status" value="1"/>
</dbReference>
<dbReference type="InterPro" id="IPR051400">
    <property type="entry name" value="HAD-like_hydrolase"/>
</dbReference>
<dbReference type="EMBL" id="CP046147">
    <property type="protein sequence ID" value="WFG38200.1"/>
    <property type="molecule type" value="Genomic_DNA"/>
</dbReference>
<evidence type="ECO:0000256" key="1">
    <source>
        <dbReference type="ARBA" id="ARBA00001946"/>
    </source>
</evidence>
<organism evidence="5 6">
    <name type="scientific">Candidatus Lucifugimonas marina</name>
    <dbReference type="NCBI Taxonomy" id="3038979"/>
    <lineage>
        <taxon>Bacteria</taxon>
        <taxon>Bacillati</taxon>
        <taxon>Chloroflexota</taxon>
        <taxon>Dehalococcoidia</taxon>
        <taxon>SAR202 cluster</taxon>
        <taxon>Candidatus Lucifugimonadales</taxon>
        <taxon>Candidatus Lucifugimonadaceae</taxon>
        <taxon>Candidatus Lucifugimonas</taxon>
    </lineage>
</organism>
<keyword evidence="6" id="KW-1185">Reference proteome</keyword>
<dbReference type="PRINTS" id="PR00413">
    <property type="entry name" value="HADHALOGNASE"/>
</dbReference>
<comment type="cofactor">
    <cofactor evidence="1">
        <name>Mg(2+)</name>
        <dbReference type="ChEBI" id="CHEBI:18420"/>
    </cofactor>
</comment>
<dbReference type="Gene3D" id="3.40.50.1000">
    <property type="entry name" value="HAD superfamily/HAD-like"/>
    <property type="match status" value="1"/>
</dbReference>
<gene>
    <name evidence="4" type="ORF">GKO46_06770</name>
    <name evidence="5" type="ORF">GKO48_00775</name>
</gene>
<keyword evidence="2 5" id="KW-0378">Hydrolase</keyword>
<dbReference type="Proteomes" id="UP001219901">
    <property type="component" value="Chromosome"/>
</dbReference>
<protein>
    <submittedName>
        <fullName evidence="5">HAD-IA family hydrolase</fullName>
    </submittedName>
</protein>
<dbReference type="Proteomes" id="UP001321249">
    <property type="component" value="Unassembled WGS sequence"/>
</dbReference>
<evidence type="ECO:0000313" key="5">
    <source>
        <dbReference type="EMBL" id="WFG38200.1"/>
    </source>
</evidence>
<dbReference type="AlphaFoldDB" id="A0AAJ5ZBZ2"/>
<evidence type="ECO:0000313" key="7">
    <source>
        <dbReference type="Proteomes" id="UP001321249"/>
    </source>
</evidence>
<dbReference type="Gene3D" id="1.10.150.520">
    <property type="match status" value="1"/>
</dbReference>
<accession>A0AAJ5ZBZ2</accession>
<dbReference type="InterPro" id="IPR006439">
    <property type="entry name" value="HAD-SF_hydro_IA"/>
</dbReference>